<dbReference type="SMART" id="SM00365">
    <property type="entry name" value="LRR_SD22"/>
    <property type="match status" value="4"/>
</dbReference>
<reference evidence="5" key="2">
    <citation type="submission" date="2025-08" db="UniProtKB">
        <authorList>
            <consortium name="Ensembl"/>
        </authorList>
    </citation>
    <scope>IDENTIFICATION</scope>
</reference>
<evidence type="ECO:0000256" key="1">
    <source>
        <dbReference type="ARBA" id="ARBA00022614"/>
    </source>
</evidence>
<feature type="region of interest" description="Disordered" evidence="4">
    <location>
        <begin position="1228"/>
        <end position="1250"/>
    </location>
</feature>
<keyword evidence="3" id="KW-0175">Coiled coil</keyword>
<evidence type="ECO:0000313" key="5">
    <source>
        <dbReference type="Ensembl" id="ENSACAP00000041002.1"/>
    </source>
</evidence>
<dbReference type="SMART" id="SM00369">
    <property type="entry name" value="LRR_TYP"/>
    <property type="match status" value="4"/>
</dbReference>
<feature type="compositionally biased region" description="Polar residues" evidence="4">
    <location>
        <begin position="1061"/>
        <end position="1081"/>
    </location>
</feature>
<name>A0A803U0L2_ANOCA</name>
<evidence type="ECO:0000256" key="2">
    <source>
        <dbReference type="ARBA" id="ARBA00022737"/>
    </source>
</evidence>
<organism evidence="5 6">
    <name type="scientific">Anolis carolinensis</name>
    <name type="common">Green anole</name>
    <name type="synonym">American chameleon</name>
    <dbReference type="NCBI Taxonomy" id="28377"/>
    <lineage>
        <taxon>Eukaryota</taxon>
        <taxon>Metazoa</taxon>
        <taxon>Chordata</taxon>
        <taxon>Craniata</taxon>
        <taxon>Vertebrata</taxon>
        <taxon>Euteleostomi</taxon>
        <taxon>Lepidosauria</taxon>
        <taxon>Squamata</taxon>
        <taxon>Bifurcata</taxon>
        <taxon>Unidentata</taxon>
        <taxon>Episquamata</taxon>
        <taxon>Toxicofera</taxon>
        <taxon>Iguania</taxon>
        <taxon>Dactyloidae</taxon>
        <taxon>Anolis</taxon>
    </lineage>
</organism>
<protein>
    <recommendedName>
        <fullName evidence="7">Centriolin</fullName>
    </recommendedName>
</protein>
<dbReference type="PANTHER" id="PTHR45973">
    <property type="entry name" value="PROTEIN PHOSPHATASE 1 REGULATORY SUBUNIT SDS22-RELATED"/>
    <property type="match status" value="1"/>
</dbReference>
<dbReference type="Ensembl" id="ENSACAT00000042677.1">
    <property type="protein sequence ID" value="ENSACAP00000041002.1"/>
    <property type="gene ID" value="ENSACAG00000027104.3"/>
</dbReference>
<sequence>LLENFGSNTFVFEEGIPSDNCFGPGTRYITETLIKKLAKQEHLGRITSLNLCLSKDGGKKFKYIENLEKCDKLETLNLSHNLIEKIEKLDRLLKLSDLNVSYNKISKIEGIEHLHNLQKLNLAGNEIERIPAWLNKKLRSLRILNLKKNKISSLHEVAKLKPLKDLTSLFLADNPVANLPHYRLYTIFHLRTLQDLEGRPVTNHDRQEALERFNLEEIENLEKDLEKATKELEDLKNKQSDLLEQLQQQEEQNRLLKQKTTQQKQSHKDLESEIETKNELLKQKAMALTRACQKQYELEQELAFYKIDAKFEPLDYLYPTEDVELDDVPGESPYIGKARYKRNAFAVEGYIPNKAQKIQVGNMEQEEQHKVQQLKMNLVQSLDGQLEDKQRKIKEAQEKLAELHGKIANVEQHILKATEELKQVQDAVAQKKMSEVEKDGCRQQLSSKIFLLNQLREEALQLEKQMERQRQEMARKEKELEDLQSFIGSLDPKDPRHAHMKAQKASKEQQLDIMNRHYKQLEARLDDMLSRIAKETEEIRDLEQQLTDGQIAANDALKKDLEAIITGLQEYLESVKGQAKQSSDECKELQKEKETLLQKVEDLEKERNQLEIVAMDAENLRKEIADLEQALQEQQELNKALQEAQSEFGAYEAELEAELEARDTEVYQQKEELEKLKQLSQLEHAALQDELGKERQALENALNKAQLMKEREQENNMLISQLKQLQKDNNLLKQKLKDAQNQMNHAAGLVLSPTLDIFPQIYKPHLFFFYRYHNSKDILGKSLRDLQKHFGEILAHLQEGNEAREGELRKEAEEAQEKYRLACNRAAESKIKSEKRQNEARVQQLENEIQHLSGKLKSMEEIQGLTDQQLQEAEEEKERILAELEGLENRKKVEDAKAQMQFLDLDRELKELKRAISASDKQATKELSAAKDQLKSLRGTVSRINLERNEELQEAETFYKQANQDLAKAEAEIELLQKLLKQKEDQCETEKAIAETTGSCSQLFEMDKLNRLLKDHKTEIDRLRRALDQAKIGNIFFSVCFSCCCCCCFWLLPSSLKTSTPGSQSTKDSGVSLQCPTSTPIQKGLGESKASKKEPSTYCRLHAPHRSGLLLISTQIRSAVFQYSGDQEEGEQNIHGVSSFVAPPGPAVYTLPPDGVPVAFAPGNGGILAPATAMQSSPPVGSQLLCYTPVPANCPVPLLPVGMLHCNIPEHHNLENEISRLEDKIDKLKSQRQEGKSARSSEQNKEMEELHQGIRELLSEREELEHQVTELRRTAQKLKKRKDFLDGPSSGLLSELELESSFRLHENMAGEIECLEETLRKRRAELREADRLLAEAEVELENTRGKTKDTIQKYNSAKQHLSRTEKEAEELEERAQEMAVRLVKADQQLRLLQADAKDLEQHTAEQEGLLKEINKVVSAKDSEFQSLSQKIKTLTEMYVGLKSLLNIKLGYDFTN</sequence>
<feature type="coiled-coil region" evidence="3">
    <location>
        <begin position="452"/>
        <end position="749"/>
    </location>
</feature>
<feature type="coiled-coil region" evidence="3">
    <location>
        <begin position="798"/>
        <end position="1033"/>
    </location>
</feature>
<reference evidence="5" key="1">
    <citation type="submission" date="2009-12" db="EMBL/GenBank/DDBJ databases">
        <title>The Genome Sequence of Anolis carolinensis (Green Anole Lizard).</title>
        <authorList>
            <consortium name="The Genome Sequencing Platform"/>
            <person name="Di Palma F."/>
            <person name="Alfoldi J."/>
            <person name="Heiman D."/>
            <person name="Young S."/>
            <person name="Grabherr M."/>
            <person name="Johnson J."/>
            <person name="Lander E.S."/>
            <person name="Lindblad-Toh K."/>
        </authorList>
    </citation>
    <scope>NUCLEOTIDE SEQUENCE [LARGE SCALE GENOMIC DNA]</scope>
    <source>
        <strain evidence="5">JBL SC #1</strain>
    </source>
</reference>
<reference evidence="5" key="3">
    <citation type="submission" date="2025-09" db="UniProtKB">
        <authorList>
            <consortium name="Ensembl"/>
        </authorList>
    </citation>
    <scope>IDENTIFICATION</scope>
</reference>
<feature type="coiled-coil region" evidence="3">
    <location>
        <begin position="1305"/>
        <end position="1402"/>
    </location>
</feature>
<keyword evidence="6" id="KW-1185">Reference proteome</keyword>
<keyword evidence="2" id="KW-0677">Repeat</keyword>
<dbReference type="Bgee" id="ENSACAG00000027104">
    <property type="expression patterns" value="Expressed in forelimb bud and 13 other cell types or tissues"/>
</dbReference>
<dbReference type="Pfam" id="PF14580">
    <property type="entry name" value="LRR_9"/>
    <property type="match status" value="1"/>
</dbReference>
<evidence type="ECO:0000313" key="6">
    <source>
        <dbReference type="Proteomes" id="UP000001646"/>
    </source>
</evidence>
<feature type="region of interest" description="Disordered" evidence="4">
    <location>
        <begin position="1061"/>
        <end position="1092"/>
    </location>
</feature>
<feature type="coiled-coil region" evidence="3">
    <location>
        <begin position="379"/>
        <end position="427"/>
    </location>
</feature>
<dbReference type="InterPro" id="IPR032675">
    <property type="entry name" value="LRR_dom_sf"/>
</dbReference>
<dbReference type="Proteomes" id="UP000001646">
    <property type="component" value="Unplaced"/>
</dbReference>
<dbReference type="InterPro" id="IPR050576">
    <property type="entry name" value="Cilia_flagella_integrity"/>
</dbReference>
<dbReference type="InterPro" id="IPR001611">
    <property type="entry name" value="Leu-rich_rpt"/>
</dbReference>
<dbReference type="FunFam" id="3.80.10.10:FF:000314">
    <property type="entry name" value="centriolin isoform X4"/>
    <property type="match status" value="1"/>
</dbReference>
<dbReference type="InterPro" id="IPR003591">
    <property type="entry name" value="Leu-rich_rpt_typical-subtyp"/>
</dbReference>
<keyword evidence="1" id="KW-0433">Leucine-rich repeat</keyword>
<feature type="coiled-coil region" evidence="3">
    <location>
        <begin position="211"/>
        <end position="266"/>
    </location>
</feature>
<dbReference type="SUPFAM" id="SSF52058">
    <property type="entry name" value="L domain-like"/>
    <property type="match status" value="1"/>
</dbReference>
<evidence type="ECO:0008006" key="7">
    <source>
        <dbReference type="Google" id="ProtNLM"/>
    </source>
</evidence>
<dbReference type="PANTHER" id="PTHR45973:SF36">
    <property type="entry name" value="CENTRIOLIN"/>
    <property type="match status" value="1"/>
</dbReference>
<proteinExistence type="predicted"/>
<evidence type="ECO:0000256" key="3">
    <source>
        <dbReference type="SAM" id="Coils"/>
    </source>
</evidence>
<accession>A0A803U0L2</accession>
<dbReference type="GeneTree" id="ENSGT00940000155434"/>
<evidence type="ECO:0000256" key="4">
    <source>
        <dbReference type="SAM" id="MobiDB-lite"/>
    </source>
</evidence>
<dbReference type="Gene3D" id="3.80.10.10">
    <property type="entry name" value="Ribonuclease Inhibitor"/>
    <property type="match status" value="1"/>
</dbReference>
<dbReference type="PROSITE" id="PS51450">
    <property type="entry name" value="LRR"/>
    <property type="match status" value="4"/>
</dbReference>